<dbReference type="InterPro" id="IPR036890">
    <property type="entry name" value="HATPase_C_sf"/>
</dbReference>
<sequence length="682" mass="74384">MSEILRAADLQADKAKADVLGSLSHELRSPLHGVILSAELLGESDLSVFQETAAHTIELCSRTLLDTIDHLLDYSKINSFARKGRQANGSAARSRRPFRAVAALDNPLQHGKKSLANVCQLDKLVEEVIESIFAGYTFQFMSAKRPQKPSMATAASGTARQRLVSVQNLTQLDPLLMEKAKLKQELALVSVILSIDPRQDWSCFVQVGAIRRIVMNIFGNALKYTKTGSIRVTLGYDVAVLNFREKQRVVKLTVEDTGKGISADFIQHGLFKPFSQEDPLSPGTGLGLSLVKRIVSEMRGEVSIQSQVGIGTTVVVTLPLEQVPADSGCGTIRTDINWKFAEQVTSLKGLRVGLALSQQPSGFNAVDWFESVRAVCKDWLMMDIVSSSRGNTLPDIILWSHDALPSSSQELKALARTPNVVLCSSVLVAHDHSASFDAANHVGVFEFVSQPIGPRKLAGALLLAYTRWMQLISSPTSKSTSQPGFRKADKITVAENDTSELGPSRPSIHRESSSFQSAASLTDDEAIFSDSNAQPAAVATMSGESPASELPNPFDKFLLVDDNHINIKVLAAYMKKLNIEYDTAVNGREAVELFCKTEKQYNCVLMDISMPIMNGFEATRHMRAYEKLEKQKRVPIIALSGLASEDTQKEAIGSGMDVLLTKPVQLKTLGNLLKSEGIIADD</sequence>
<protein>
    <submittedName>
        <fullName evidence="6">Histidine kinase</fullName>
    </submittedName>
</protein>
<evidence type="ECO:0000256" key="1">
    <source>
        <dbReference type="ARBA" id="ARBA00022553"/>
    </source>
</evidence>
<dbReference type="InterPro" id="IPR011006">
    <property type="entry name" value="CheY-like_superfamily"/>
</dbReference>
<evidence type="ECO:0000259" key="4">
    <source>
        <dbReference type="PROSITE" id="PS50109"/>
    </source>
</evidence>
<evidence type="ECO:0000313" key="7">
    <source>
        <dbReference type="Proteomes" id="UP000076881"/>
    </source>
</evidence>
<feature type="region of interest" description="Disordered" evidence="3">
    <location>
        <begin position="495"/>
        <end position="515"/>
    </location>
</feature>
<dbReference type="InterPro" id="IPR050956">
    <property type="entry name" value="2C_system_His_kinase"/>
</dbReference>
<dbReference type="SMART" id="SM00388">
    <property type="entry name" value="HisKA"/>
    <property type="match status" value="1"/>
</dbReference>
<dbReference type="InterPro" id="IPR003661">
    <property type="entry name" value="HisK_dim/P_dom"/>
</dbReference>
<evidence type="ECO:0000256" key="3">
    <source>
        <dbReference type="SAM" id="MobiDB-lite"/>
    </source>
</evidence>
<proteinExistence type="predicted"/>
<dbReference type="InterPro" id="IPR004358">
    <property type="entry name" value="Sig_transdc_His_kin-like_C"/>
</dbReference>
<dbReference type="PROSITE" id="PS50110">
    <property type="entry name" value="RESPONSE_REGULATORY"/>
    <property type="match status" value="1"/>
</dbReference>
<dbReference type="SUPFAM" id="SSF47384">
    <property type="entry name" value="Homodimeric domain of signal transducing histidine kinase"/>
    <property type="match status" value="1"/>
</dbReference>
<dbReference type="STRING" id="1081108.A0A167V058"/>
<keyword evidence="7" id="KW-1185">Reference proteome</keyword>
<dbReference type="InterPro" id="IPR001789">
    <property type="entry name" value="Sig_transdc_resp-reg_receiver"/>
</dbReference>
<dbReference type="InterPro" id="IPR005467">
    <property type="entry name" value="His_kinase_dom"/>
</dbReference>
<dbReference type="Pfam" id="PF00512">
    <property type="entry name" value="HisKA"/>
    <property type="match status" value="1"/>
</dbReference>
<dbReference type="SUPFAM" id="SSF55874">
    <property type="entry name" value="ATPase domain of HSP90 chaperone/DNA topoisomerase II/histidine kinase"/>
    <property type="match status" value="1"/>
</dbReference>
<dbReference type="Gene3D" id="3.40.50.2300">
    <property type="match status" value="1"/>
</dbReference>
<feature type="domain" description="Response regulatory" evidence="5">
    <location>
        <begin position="556"/>
        <end position="677"/>
    </location>
</feature>
<dbReference type="Proteomes" id="UP000076881">
    <property type="component" value="Unassembled WGS sequence"/>
</dbReference>
<dbReference type="SUPFAM" id="SSF52172">
    <property type="entry name" value="CheY-like"/>
    <property type="match status" value="1"/>
</dbReference>
<dbReference type="Gene3D" id="3.30.565.10">
    <property type="entry name" value="Histidine kinase-like ATPase, C-terminal domain"/>
    <property type="match status" value="1"/>
</dbReference>
<dbReference type="Pfam" id="PF00072">
    <property type="entry name" value="Response_reg"/>
    <property type="match status" value="1"/>
</dbReference>
<dbReference type="Pfam" id="PF02518">
    <property type="entry name" value="HATPase_c"/>
    <property type="match status" value="1"/>
</dbReference>
<feature type="modified residue" description="4-aspartylphosphate" evidence="2">
    <location>
        <position position="607"/>
    </location>
</feature>
<feature type="domain" description="Histidine kinase" evidence="4">
    <location>
        <begin position="22"/>
        <end position="322"/>
    </location>
</feature>
<dbReference type="SMART" id="SM00448">
    <property type="entry name" value="REC"/>
    <property type="match status" value="1"/>
</dbReference>
<evidence type="ECO:0000259" key="5">
    <source>
        <dbReference type="PROSITE" id="PS50110"/>
    </source>
</evidence>
<dbReference type="Gene3D" id="1.10.287.130">
    <property type="match status" value="1"/>
</dbReference>
<dbReference type="PANTHER" id="PTHR43719">
    <property type="entry name" value="TWO-COMPONENT HISTIDINE KINASE"/>
    <property type="match status" value="1"/>
</dbReference>
<dbReference type="PANTHER" id="PTHR43719:SF69">
    <property type="entry name" value="HISTIDINE KINASE G7"/>
    <property type="match status" value="1"/>
</dbReference>
<accession>A0A167V058</accession>
<dbReference type="AlphaFoldDB" id="A0A167V058"/>
<dbReference type="PRINTS" id="PR00344">
    <property type="entry name" value="BCTRLSENSOR"/>
</dbReference>
<evidence type="ECO:0000313" key="6">
    <source>
        <dbReference type="EMBL" id="OAA62084.1"/>
    </source>
</evidence>
<dbReference type="CDD" id="cd00082">
    <property type="entry name" value="HisKA"/>
    <property type="match status" value="1"/>
</dbReference>
<reference evidence="6 7" key="1">
    <citation type="journal article" date="2016" name="Genome Biol. Evol.">
        <title>Divergent and convergent evolution of fungal pathogenicity.</title>
        <authorList>
            <person name="Shang Y."/>
            <person name="Xiao G."/>
            <person name="Zheng P."/>
            <person name="Cen K."/>
            <person name="Zhan S."/>
            <person name="Wang C."/>
        </authorList>
    </citation>
    <scope>NUCLEOTIDE SEQUENCE [LARGE SCALE GENOMIC DNA]</scope>
    <source>
        <strain evidence="6 7">RCEF 1005</strain>
    </source>
</reference>
<keyword evidence="6" id="KW-0808">Transferase</keyword>
<dbReference type="GO" id="GO:0000155">
    <property type="term" value="F:phosphorelay sensor kinase activity"/>
    <property type="evidence" value="ECO:0007669"/>
    <property type="project" value="InterPro"/>
</dbReference>
<gene>
    <name evidence="6" type="ORF">LEL_10748</name>
</gene>
<comment type="caution">
    <text evidence="6">The sequence shown here is derived from an EMBL/GenBank/DDBJ whole genome shotgun (WGS) entry which is preliminary data.</text>
</comment>
<dbReference type="CDD" id="cd17546">
    <property type="entry name" value="REC_hyHK_CKI1_RcsC-like"/>
    <property type="match status" value="1"/>
</dbReference>
<dbReference type="InterPro" id="IPR036097">
    <property type="entry name" value="HisK_dim/P_sf"/>
</dbReference>
<name>A0A167V058_CORDF</name>
<keyword evidence="6" id="KW-0418">Kinase</keyword>
<dbReference type="InterPro" id="IPR003594">
    <property type="entry name" value="HATPase_dom"/>
</dbReference>
<dbReference type="EMBL" id="AZHF01000018">
    <property type="protein sequence ID" value="OAA62084.1"/>
    <property type="molecule type" value="Genomic_DNA"/>
</dbReference>
<keyword evidence="1 2" id="KW-0597">Phosphoprotein</keyword>
<dbReference type="PROSITE" id="PS50109">
    <property type="entry name" value="HIS_KIN"/>
    <property type="match status" value="1"/>
</dbReference>
<evidence type="ECO:0000256" key="2">
    <source>
        <dbReference type="PROSITE-ProRule" id="PRU00169"/>
    </source>
</evidence>
<dbReference type="OrthoDB" id="21225at2759"/>
<organism evidence="6 7">
    <name type="scientific">Akanthomyces lecanii RCEF 1005</name>
    <dbReference type="NCBI Taxonomy" id="1081108"/>
    <lineage>
        <taxon>Eukaryota</taxon>
        <taxon>Fungi</taxon>
        <taxon>Dikarya</taxon>
        <taxon>Ascomycota</taxon>
        <taxon>Pezizomycotina</taxon>
        <taxon>Sordariomycetes</taxon>
        <taxon>Hypocreomycetidae</taxon>
        <taxon>Hypocreales</taxon>
        <taxon>Cordycipitaceae</taxon>
        <taxon>Akanthomyces</taxon>
        <taxon>Cordyceps confragosa</taxon>
    </lineage>
</organism>
<dbReference type="SMART" id="SM00387">
    <property type="entry name" value="HATPase_c"/>
    <property type="match status" value="1"/>
</dbReference>